<evidence type="ECO:0000313" key="3">
    <source>
        <dbReference type="Proteomes" id="UP000469215"/>
    </source>
</evidence>
<proteinExistence type="predicted"/>
<dbReference type="EMBL" id="WWEQ01000027">
    <property type="protein sequence ID" value="MYM19871.1"/>
    <property type="molecule type" value="Genomic_DNA"/>
</dbReference>
<comment type="caution">
    <text evidence="2">The sequence shown here is derived from an EMBL/GenBank/DDBJ whole genome shotgun (WGS) entry which is preliminary data.</text>
</comment>
<dbReference type="InterPro" id="IPR023869">
    <property type="entry name" value="tRNA_Adeno_NH3ase_assoc_put"/>
</dbReference>
<accession>A0A6N9H7K9</accession>
<sequence>MSYFTAALVHTDDGYRPLDLEIDDAETMADLVELIDAAGDAELGALAVIEHEDEWFALVRVLPEGEVKVFLSDIGAVADSPYAELFADYLDSQPDAYEGDPMEGEEDYSNGDEDDDEEDEAEEGATMLELDDDSDWGGDPDIFAAEGIAADELIEQVREHGSDPARVVAHVGEKAGFAEQLEAAR</sequence>
<keyword evidence="3" id="KW-1185">Reference proteome</keyword>
<organism evidence="2 3">
    <name type="scientific">Brevibacterium rongguiense</name>
    <dbReference type="NCBI Taxonomy" id="2695267"/>
    <lineage>
        <taxon>Bacteria</taxon>
        <taxon>Bacillati</taxon>
        <taxon>Actinomycetota</taxon>
        <taxon>Actinomycetes</taxon>
        <taxon>Micrococcales</taxon>
        <taxon>Brevibacteriaceae</taxon>
        <taxon>Brevibacterium</taxon>
    </lineage>
</organism>
<reference evidence="2 3" key="1">
    <citation type="submission" date="2020-01" db="EMBL/GenBank/DDBJ databases">
        <authorList>
            <person name="Deng T."/>
        </authorList>
    </citation>
    <scope>NUCLEOTIDE SEQUENCE [LARGE SCALE GENOMIC DNA]</scope>
    <source>
        <strain evidence="2 3">5221</strain>
    </source>
</reference>
<dbReference type="Proteomes" id="UP000469215">
    <property type="component" value="Unassembled WGS sequence"/>
</dbReference>
<dbReference type="AlphaFoldDB" id="A0A6N9H7K9"/>
<evidence type="ECO:0000313" key="2">
    <source>
        <dbReference type="EMBL" id="MYM19871.1"/>
    </source>
</evidence>
<gene>
    <name evidence="2" type="ORF">GSY69_07795</name>
</gene>
<dbReference type="NCBIfam" id="TIGR03941">
    <property type="entry name" value="tRNA_deam_assoc"/>
    <property type="match status" value="1"/>
</dbReference>
<dbReference type="RefSeq" id="WP_160953300.1">
    <property type="nucleotide sequence ID" value="NZ_WWEQ01000027.1"/>
</dbReference>
<evidence type="ECO:0000256" key="1">
    <source>
        <dbReference type="SAM" id="MobiDB-lite"/>
    </source>
</evidence>
<protein>
    <recommendedName>
        <fullName evidence="4">tRNA adenosine deaminase</fullName>
    </recommendedName>
</protein>
<evidence type="ECO:0008006" key="4">
    <source>
        <dbReference type="Google" id="ProtNLM"/>
    </source>
</evidence>
<feature type="region of interest" description="Disordered" evidence="1">
    <location>
        <begin position="93"/>
        <end position="142"/>
    </location>
</feature>
<feature type="compositionally biased region" description="Acidic residues" evidence="1">
    <location>
        <begin position="97"/>
        <end position="138"/>
    </location>
</feature>
<name>A0A6N9H7K9_9MICO</name>